<feature type="signal peptide" evidence="1">
    <location>
        <begin position="1"/>
        <end position="22"/>
    </location>
</feature>
<evidence type="ECO:0000313" key="2">
    <source>
        <dbReference type="EMBL" id="MFC3680487.1"/>
    </source>
</evidence>
<protein>
    <submittedName>
        <fullName evidence="2">Bor family protein</fullName>
    </submittedName>
</protein>
<keyword evidence="1" id="KW-0732">Signal</keyword>
<keyword evidence="3" id="KW-1185">Reference proteome</keyword>
<gene>
    <name evidence="2" type="ORF">ACFOMG_10305</name>
</gene>
<dbReference type="Proteomes" id="UP001595722">
    <property type="component" value="Unassembled WGS sequence"/>
</dbReference>
<reference evidence="3" key="1">
    <citation type="journal article" date="2019" name="Int. J. Syst. Evol. Microbiol.">
        <title>The Global Catalogue of Microorganisms (GCM) 10K type strain sequencing project: providing services to taxonomists for standard genome sequencing and annotation.</title>
        <authorList>
            <consortium name="The Broad Institute Genomics Platform"/>
            <consortium name="The Broad Institute Genome Sequencing Center for Infectious Disease"/>
            <person name="Wu L."/>
            <person name="Ma J."/>
        </authorList>
    </citation>
    <scope>NUCLEOTIDE SEQUENCE [LARGE SCALE GENOMIC DNA]</scope>
    <source>
        <strain evidence="3">KCTC 42424</strain>
    </source>
</reference>
<feature type="chain" id="PRO_5045337413" evidence="1">
    <location>
        <begin position="23"/>
        <end position="103"/>
    </location>
</feature>
<dbReference type="InterPro" id="IPR010438">
    <property type="entry name" value="Lambda_Bor"/>
</dbReference>
<name>A0ABV7VUY2_9GAMM</name>
<sequence>MAKTIIRLTAGTALLICVTACSSVTIRPYGGEKDTSRATYQSSKDYYWWGLKNDYTINTSEICGKRRVMQMQSVSTLSDWLLQTVTIGIYFPRTAKVWCEEKE</sequence>
<comment type="caution">
    <text evidence="2">The sequence shown here is derived from an EMBL/GenBank/DDBJ whole genome shotgun (WGS) entry which is preliminary data.</text>
</comment>
<organism evidence="2 3">
    <name type="scientific">Bacterioplanoides pacificum</name>
    <dbReference type="NCBI Taxonomy" id="1171596"/>
    <lineage>
        <taxon>Bacteria</taxon>
        <taxon>Pseudomonadati</taxon>
        <taxon>Pseudomonadota</taxon>
        <taxon>Gammaproteobacteria</taxon>
        <taxon>Oceanospirillales</taxon>
        <taxon>Oceanospirillaceae</taxon>
        <taxon>Bacterioplanoides</taxon>
    </lineage>
</organism>
<dbReference type="Pfam" id="PF06291">
    <property type="entry name" value="Lambda_Bor"/>
    <property type="match status" value="1"/>
</dbReference>
<proteinExistence type="predicted"/>
<dbReference type="RefSeq" id="WP_376866462.1">
    <property type="nucleotide sequence ID" value="NZ_JBHRYB010000008.1"/>
</dbReference>
<accession>A0ABV7VUY2</accession>
<dbReference type="EMBL" id="JBHRYB010000008">
    <property type="protein sequence ID" value="MFC3680487.1"/>
    <property type="molecule type" value="Genomic_DNA"/>
</dbReference>
<evidence type="ECO:0000256" key="1">
    <source>
        <dbReference type="SAM" id="SignalP"/>
    </source>
</evidence>
<evidence type="ECO:0000313" key="3">
    <source>
        <dbReference type="Proteomes" id="UP001595722"/>
    </source>
</evidence>